<dbReference type="OrthoDB" id="2441380at2759"/>
<reference evidence="6 7" key="1">
    <citation type="submission" date="2019-09" db="EMBL/GenBank/DDBJ databases">
        <title>Draft genome of the ectomycorrhizal ascomycete Sphaerosporella brunnea.</title>
        <authorList>
            <consortium name="DOE Joint Genome Institute"/>
            <person name="Benucci G.M."/>
            <person name="Marozzi G."/>
            <person name="Antonielli L."/>
            <person name="Sanchez S."/>
            <person name="Marco P."/>
            <person name="Wang X."/>
            <person name="Falini L.B."/>
            <person name="Barry K."/>
            <person name="Haridas S."/>
            <person name="Lipzen A."/>
            <person name="Labutti K."/>
            <person name="Grigoriev I.V."/>
            <person name="Murat C."/>
            <person name="Martin F."/>
            <person name="Albertini E."/>
            <person name="Donnini D."/>
            <person name="Bonito G."/>
        </authorList>
    </citation>
    <scope>NUCLEOTIDE SEQUENCE [LARGE SCALE GENOMIC DNA]</scope>
    <source>
        <strain evidence="6 7">Sb_GMNB300</strain>
    </source>
</reference>
<evidence type="ECO:0000313" key="7">
    <source>
        <dbReference type="Proteomes" id="UP000326924"/>
    </source>
</evidence>
<dbReference type="GO" id="GO:0008270">
    <property type="term" value="F:zinc ion binding"/>
    <property type="evidence" value="ECO:0007669"/>
    <property type="project" value="UniProtKB-KW"/>
</dbReference>
<dbReference type="InParanoid" id="A0A5J5F2V9"/>
<dbReference type="EMBL" id="VXIS01000048">
    <property type="protein sequence ID" value="KAA8910251.1"/>
    <property type="molecule type" value="Genomic_DNA"/>
</dbReference>
<evidence type="ECO:0000313" key="6">
    <source>
        <dbReference type="EMBL" id="KAA8910251.1"/>
    </source>
</evidence>
<evidence type="ECO:0000259" key="5">
    <source>
        <dbReference type="PROSITE" id="PS50865"/>
    </source>
</evidence>
<keyword evidence="3" id="KW-0862">Zinc</keyword>
<dbReference type="InterPro" id="IPR024119">
    <property type="entry name" value="TF_DEAF-1"/>
</dbReference>
<organism evidence="6 7">
    <name type="scientific">Sphaerosporella brunnea</name>
    <dbReference type="NCBI Taxonomy" id="1250544"/>
    <lineage>
        <taxon>Eukaryota</taxon>
        <taxon>Fungi</taxon>
        <taxon>Dikarya</taxon>
        <taxon>Ascomycota</taxon>
        <taxon>Pezizomycotina</taxon>
        <taxon>Pezizomycetes</taxon>
        <taxon>Pezizales</taxon>
        <taxon>Pyronemataceae</taxon>
        <taxon>Sphaerosporella</taxon>
    </lineage>
</organism>
<dbReference type="PROSITE" id="PS50865">
    <property type="entry name" value="ZF_MYND_2"/>
    <property type="match status" value="1"/>
</dbReference>
<dbReference type="Proteomes" id="UP000326924">
    <property type="component" value="Unassembled WGS sequence"/>
</dbReference>
<dbReference type="AlphaFoldDB" id="A0A5J5F2V9"/>
<name>A0A5J5F2V9_9PEZI</name>
<feature type="domain" description="MYND-type" evidence="5">
    <location>
        <begin position="5"/>
        <end position="47"/>
    </location>
</feature>
<proteinExistence type="predicted"/>
<dbReference type="SUPFAM" id="SSF144232">
    <property type="entry name" value="HIT/MYND zinc finger-like"/>
    <property type="match status" value="1"/>
</dbReference>
<evidence type="ECO:0000256" key="4">
    <source>
        <dbReference type="PROSITE-ProRule" id="PRU00134"/>
    </source>
</evidence>
<dbReference type="SUPFAM" id="SSF51322">
    <property type="entry name" value="Cyanovirin-N"/>
    <property type="match status" value="1"/>
</dbReference>
<dbReference type="InterPro" id="IPR036673">
    <property type="entry name" value="Cyanovirin-N_sf"/>
</dbReference>
<dbReference type="PANTHER" id="PTHR10237">
    <property type="entry name" value="DEFORMED EPIDERMAL AUTOREGULATORY FACTOR 1 HOMOLOG SUPPRESSIN"/>
    <property type="match status" value="1"/>
</dbReference>
<dbReference type="GO" id="GO:0000981">
    <property type="term" value="F:DNA-binding transcription factor activity, RNA polymerase II-specific"/>
    <property type="evidence" value="ECO:0007669"/>
    <property type="project" value="TreeGrafter"/>
</dbReference>
<keyword evidence="2 4" id="KW-0863">Zinc-finger</keyword>
<dbReference type="Pfam" id="PF01753">
    <property type="entry name" value="zf-MYND"/>
    <property type="match status" value="1"/>
</dbReference>
<dbReference type="InterPro" id="IPR002893">
    <property type="entry name" value="Znf_MYND"/>
</dbReference>
<evidence type="ECO:0000256" key="1">
    <source>
        <dbReference type="ARBA" id="ARBA00022723"/>
    </source>
</evidence>
<dbReference type="PANTHER" id="PTHR10237:SF14">
    <property type="entry name" value="MYND-TYPE DOMAIN-CONTAINING PROTEIN"/>
    <property type="match status" value="1"/>
</dbReference>
<dbReference type="GO" id="GO:0005634">
    <property type="term" value="C:nucleus"/>
    <property type="evidence" value="ECO:0007669"/>
    <property type="project" value="TreeGrafter"/>
</dbReference>
<evidence type="ECO:0000256" key="3">
    <source>
        <dbReference type="ARBA" id="ARBA00022833"/>
    </source>
</evidence>
<dbReference type="Gene3D" id="6.10.140.2220">
    <property type="match status" value="1"/>
</dbReference>
<dbReference type="PROSITE" id="PS01360">
    <property type="entry name" value="ZF_MYND_1"/>
    <property type="match status" value="1"/>
</dbReference>
<gene>
    <name evidence="6" type="ORF">FN846DRAFT_553197</name>
</gene>
<evidence type="ECO:0000256" key="2">
    <source>
        <dbReference type="ARBA" id="ARBA00022771"/>
    </source>
</evidence>
<comment type="caution">
    <text evidence="6">The sequence shown here is derived from an EMBL/GenBank/DDBJ whole genome shotgun (WGS) entry which is preliminary data.</text>
</comment>
<protein>
    <recommendedName>
        <fullName evidence="5">MYND-type domain-containing protein</fullName>
    </recommendedName>
</protein>
<sequence>MADSCANCKKTKAELAEPLKQCAKCKSITYCSRDCQKADWKKHKKVCGHGPSASSSSAGDQSIVDRLELSRIDMSLREQRYLQYFSDELGLSEVDLSKVIGVSGGRLVFGGSDFGTAVDAGSVRLVNGHTLTAKIGGAEAWIDLNERIRSVDEVLRYREGGYGGVDERCICCSWRFSK</sequence>
<accession>A0A5J5F2V9</accession>
<keyword evidence="1" id="KW-0479">Metal-binding</keyword>
<keyword evidence="7" id="KW-1185">Reference proteome</keyword>